<gene>
    <name evidence="1" type="ORF">GXP69_07500</name>
</gene>
<dbReference type="Proteomes" id="UP000474777">
    <property type="component" value="Unassembled WGS sequence"/>
</dbReference>
<comment type="caution">
    <text evidence="1">The sequence shown here is derived from an EMBL/GenBank/DDBJ whole genome shotgun (WGS) entry which is preliminary data.</text>
</comment>
<sequence length="84" mass="9887">MLEYAMFERLPFRSQTEAIAKYGNILARRQHNKWQVTLYELHNTFVELWSGEQVQVYSTFKNSANKVAIFEPYLDAVNVSGLER</sequence>
<protein>
    <submittedName>
        <fullName evidence="1">Uncharacterized protein</fullName>
    </submittedName>
</protein>
<organism evidence="1 2">
    <name type="scientific">Pontibacter burrus</name>
    <dbReference type="NCBI Taxonomy" id="2704466"/>
    <lineage>
        <taxon>Bacteria</taxon>
        <taxon>Pseudomonadati</taxon>
        <taxon>Bacteroidota</taxon>
        <taxon>Cytophagia</taxon>
        <taxon>Cytophagales</taxon>
        <taxon>Hymenobacteraceae</taxon>
        <taxon>Pontibacter</taxon>
    </lineage>
</organism>
<evidence type="ECO:0000313" key="1">
    <source>
        <dbReference type="EMBL" id="NEM97534.1"/>
    </source>
</evidence>
<proteinExistence type="predicted"/>
<accession>A0A6B3LVQ6</accession>
<keyword evidence="2" id="KW-1185">Reference proteome</keyword>
<dbReference type="EMBL" id="JAAGWD010000003">
    <property type="protein sequence ID" value="NEM97534.1"/>
    <property type="molecule type" value="Genomic_DNA"/>
</dbReference>
<name>A0A6B3LVQ6_9BACT</name>
<reference evidence="1 2" key="1">
    <citation type="submission" date="2020-02" db="EMBL/GenBank/DDBJ databases">
        <authorList>
            <person name="Kim M.K."/>
        </authorList>
    </citation>
    <scope>NUCLEOTIDE SEQUENCE [LARGE SCALE GENOMIC DNA]</scope>
    <source>
        <strain evidence="1 2">BT327</strain>
    </source>
</reference>
<dbReference type="AlphaFoldDB" id="A0A6B3LVQ6"/>
<evidence type="ECO:0000313" key="2">
    <source>
        <dbReference type="Proteomes" id="UP000474777"/>
    </source>
</evidence>